<dbReference type="GO" id="GO:0015105">
    <property type="term" value="F:arsenite transmembrane transporter activity"/>
    <property type="evidence" value="ECO:0007669"/>
    <property type="project" value="InterPro"/>
</dbReference>
<evidence type="ECO:0000256" key="2">
    <source>
        <dbReference type="ARBA" id="ARBA00009843"/>
    </source>
</evidence>
<evidence type="ECO:0000256" key="6">
    <source>
        <dbReference type="ARBA" id="ARBA00022989"/>
    </source>
</evidence>
<evidence type="ECO:0000259" key="9">
    <source>
        <dbReference type="Pfam" id="PF03600"/>
    </source>
</evidence>
<dbReference type="InterPro" id="IPR051475">
    <property type="entry name" value="Diverse_Ion_Transporter"/>
</dbReference>
<keyword evidence="11" id="KW-1185">Reference proteome</keyword>
<dbReference type="Pfam" id="PF03600">
    <property type="entry name" value="CitMHS"/>
    <property type="match status" value="1"/>
</dbReference>
<feature type="transmembrane region" description="Helical" evidence="8">
    <location>
        <begin position="112"/>
        <end position="134"/>
    </location>
</feature>
<dbReference type="CDD" id="cd01116">
    <property type="entry name" value="P_permease"/>
    <property type="match status" value="1"/>
</dbReference>
<feature type="transmembrane region" description="Helical" evidence="8">
    <location>
        <begin position="213"/>
        <end position="236"/>
    </location>
</feature>
<evidence type="ECO:0000256" key="3">
    <source>
        <dbReference type="ARBA" id="ARBA00022448"/>
    </source>
</evidence>
<dbReference type="Proteomes" id="UP000346198">
    <property type="component" value="Unassembled WGS sequence"/>
</dbReference>
<organism evidence="10 11">
    <name type="scientific">Pontiella sulfatireligans</name>
    <dbReference type="NCBI Taxonomy" id="2750658"/>
    <lineage>
        <taxon>Bacteria</taxon>
        <taxon>Pseudomonadati</taxon>
        <taxon>Kiritimatiellota</taxon>
        <taxon>Kiritimatiellia</taxon>
        <taxon>Kiritimatiellales</taxon>
        <taxon>Pontiellaceae</taxon>
        <taxon>Pontiella</taxon>
    </lineage>
</organism>
<name>A0A6C2UKI8_9BACT</name>
<evidence type="ECO:0000313" key="10">
    <source>
        <dbReference type="EMBL" id="VGO20618.1"/>
    </source>
</evidence>
<keyword evidence="4" id="KW-1003">Cell membrane</keyword>
<reference evidence="10 11" key="1">
    <citation type="submission" date="2019-04" db="EMBL/GenBank/DDBJ databases">
        <authorList>
            <person name="Van Vliet M D."/>
        </authorList>
    </citation>
    <scope>NUCLEOTIDE SEQUENCE [LARGE SCALE GENOMIC DNA]</scope>
    <source>
        <strain evidence="10 11">F21</strain>
    </source>
</reference>
<feature type="transmembrane region" description="Helical" evidence="8">
    <location>
        <begin position="300"/>
        <end position="323"/>
    </location>
</feature>
<feature type="transmembrane region" description="Helical" evidence="8">
    <location>
        <begin position="48"/>
        <end position="67"/>
    </location>
</feature>
<dbReference type="PANTHER" id="PTHR43568">
    <property type="entry name" value="P PROTEIN"/>
    <property type="match status" value="1"/>
</dbReference>
<dbReference type="PANTHER" id="PTHR43568:SF1">
    <property type="entry name" value="P PROTEIN"/>
    <property type="match status" value="1"/>
</dbReference>
<evidence type="ECO:0000313" key="11">
    <source>
        <dbReference type="Proteomes" id="UP000346198"/>
    </source>
</evidence>
<keyword evidence="6 8" id="KW-1133">Transmembrane helix</keyword>
<comment type="similarity">
    <text evidence="2">Belongs to the CitM (TC 2.A.11) transporter family.</text>
</comment>
<dbReference type="AlphaFoldDB" id="A0A6C2UKI8"/>
<feature type="transmembrane region" description="Helical" evidence="8">
    <location>
        <begin position="413"/>
        <end position="433"/>
    </location>
</feature>
<keyword evidence="5 8" id="KW-0812">Transmembrane</keyword>
<dbReference type="PRINTS" id="PR00758">
    <property type="entry name" value="ARSENICPUMP"/>
</dbReference>
<feature type="domain" description="Citrate transporter-like" evidence="9">
    <location>
        <begin position="12"/>
        <end position="374"/>
    </location>
</feature>
<dbReference type="GO" id="GO:0005886">
    <property type="term" value="C:plasma membrane"/>
    <property type="evidence" value="ECO:0007669"/>
    <property type="project" value="UniProtKB-SubCell"/>
</dbReference>
<dbReference type="InterPro" id="IPR004680">
    <property type="entry name" value="Cit_transptr-like_dom"/>
</dbReference>
<feature type="transmembrane region" description="Helical" evidence="8">
    <location>
        <begin position="172"/>
        <end position="192"/>
    </location>
</feature>
<feature type="transmembrane region" description="Helical" evidence="8">
    <location>
        <begin position="242"/>
        <end position="258"/>
    </location>
</feature>
<keyword evidence="7 8" id="KW-0472">Membrane</keyword>
<sequence>MLLPIIVFLVVYFFIATELIDKTIASLIGAGLMIGFHFIGYEEALHAIDMNVLFLLIGMMVVVNTLTDTGVFEWLAIKLAKLAKGNGLALAVLFMILTAVLSAFLDNVTTVILMAPITILLCQLLEIPAVPILIMEAVFSNIGGTATLVGDPPNILIGSQTHLSFNDFLLNLGPPVVVMLVVLVAVMAFMFRKSIKTTAQTRKRIEQSRPDKAILQPLVLKKALVVFGFILAGFFAGRALEIEPGIIALSGAMVMVLVCKKDIHHSLMHVEWNTILFFSGLFMMISALEHHHVFAAMGQYILHICNGNLMATALTILWFSAIASAIVDNIPLVMAMIPLVKGIIPIFALQMGIDDPALVHTQIAEPLLWALALGACLGGNGTLVGASANVVIAQVANRNNCKITFWSFTKYGFPFMIASLLIAHLYIYLRYFVF</sequence>
<evidence type="ECO:0000256" key="8">
    <source>
        <dbReference type="SAM" id="Phobius"/>
    </source>
</evidence>
<feature type="transmembrane region" description="Helical" evidence="8">
    <location>
        <begin position="23"/>
        <end position="41"/>
    </location>
</feature>
<comment type="subcellular location">
    <subcellularLocation>
        <location evidence="1">Cell membrane</location>
        <topology evidence="1">Multi-pass membrane protein</topology>
    </subcellularLocation>
</comment>
<feature type="transmembrane region" description="Helical" evidence="8">
    <location>
        <begin position="87"/>
        <end position="105"/>
    </location>
</feature>
<evidence type="ECO:0000256" key="4">
    <source>
        <dbReference type="ARBA" id="ARBA00022475"/>
    </source>
</evidence>
<feature type="transmembrane region" description="Helical" evidence="8">
    <location>
        <begin position="270"/>
        <end position="288"/>
    </location>
</feature>
<evidence type="ECO:0000256" key="7">
    <source>
        <dbReference type="ARBA" id="ARBA00023136"/>
    </source>
</evidence>
<feature type="transmembrane region" description="Helical" evidence="8">
    <location>
        <begin position="330"/>
        <end position="348"/>
    </location>
</feature>
<keyword evidence="3" id="KW-0813">Transport</keyword>
<accession>A0A6C2UKI8</accession>
<gene>
    <name evidence="10" type="ORF">SCARR_02683</name>
</gene>
<evidence type="ECO:0000256" key="5">
    <source>
        <dbReference type="ARBA" id="ARBA00022692"/>
    </source>
</evidence>
<dbReference type="EMBL" id="CAAHFH010000001">
    <property type="protein sequence ID" value="VGO20618.1"/>
    <property type="molecule type" value="Genomic_DNA"/>
</dbReference>
<evidence type="ECO:0000256" key="1">
    <source>
        <dbReference type="ARBA" id="ARBA00004651"/>
    </source>
</evidence>
<dbReference type="InterPro" id="IPR000802">
    <property type="entry name" value="Arsenical_pump_ArsB"/>
</dbReference>
<feature type="transmembrane region" description="Helical" evidence="8">
    <location>
        <begin position="368"/>
        <end position="392"/>
    </location>
</feature>
<proteinExistence type="inferred from homology"/>
<dbReference type="RefSeq" id="WP_136062022.1">
    <property type="nucleotide sequence ID" value="NZ_CAAHFH010000001.1"/>
</dbReference>
<protein>
    <submittedName>
        <fullName evidence="10">Putative transporter</fullName>
    </submittedName>
</protein>